<dbReference type="InterPro" id="IPR006600">
    <property type="entry name" value="HTH_CenpB_DNA-bd_dom"/>
</dbReference>
<feature type="compositionally biased region" description="Polar residues" evidence="3">
    <location>
        <begin position="116"/>
        <end position="132"/>
    </location>
</feature>
<proteinExistence type="predicted"/>
<keyword evidence="2" id="KW-0539">Nucleus</keyword>
<dbReference type="PANTHER" id="PTHR19303">
    <property type="entry name" value="TRANSPOSON"/>
    <property type="match status" value="1"/>
</dbReference>
<dbReference type="GO" id="GO:0005634">
    <property type="term" value="C:nucleus"/>
    <property type="evidence" value="ECO:0007669"/>
    <property type="project" value="TreeGrafter"/>
</dbReference>
<gene>
    <name evidence="5" type="ORF">GJ744_011675</name>
</gene>
<protein>
    <recommendedName>
        <fullName evidence="4">HTH CENPB-type domain-containing protein</fullName>
    </recommendedName>
</protein>
<reference evidence="5" key="1">
    <citation type="submission" date="2020-02" db="EMBL/GenBank/DDBJ databases">
        <authorList>
            <person name="Palmer J.M."/>
        </authorList>
    </citation>
    <scope>NUCLEOTIDE SEQUENCE</scope>
    <source>
        <strain evidence="5">EPUS1.4</strain>
        <tissue evidence="5">Thallus</tissue>
    </source>
</reference>
<evidence type="ECO:0000256" key="1">
    <source>
        <dbReference type="ARBA" id="ARBA00023125"/>
    </source>
</evidence>
<feature type="compositionally biased region" description="Low complexity" evidence="3">
    <location>
        <begin position="95"/>
        <end position="115"/>
    </location>
</feature>
<keyword evidence="6" id="KW-1185">Reference proteome</keyword>
<feature type="region of interest" description="Disordered" evidence="3">
    <location>
        <begin position="280"/>
        <end position="315"/>
    </location>
</feature>
<evidence type="ECO:0000256" key="2">
    <source>
        <dbReference type="ARBA" id="ARBA00023242"/>
    </source>
</evidence>
<feature type="compositionally biased region" description="Polar residues" evidence="3">
    <location>
        <begin position="452"/>
        <end position="462"/>
    </location>
</feature>
<dbReference type="AlphaFoldDB" id="A0A8H7E0Y2"/>
<dbReference type="Gene3D" id="1.10.10.60">
    <property type="entry name" value="Homeodomain-like"/>
    <property type="match status" value="2"/>
</dbReference>
<organism evidence="5 6">
    <name type="scientific">Endocarpon pusillum</name>
    <dbReference type="NCBI Taxonomy" id="364733"/>
    <lineage>
        <taxon>Eukaryota</taxon>
        <taxon>Fungi</taxon>
        <taxon>Dikarya</taxon>
        <taxon>Ascomycota</taxon>
        <taxon>Pezizomycotina</taxon>
        <taxon>Eurotiomycetes</taxon>
        <taxon>Chaetothyriomycetidae</taxon>
        <taxon>Verrucariales</taxon>
        <taxon>Verrucariaceae</taxon>
        <taxon>Endocarpon</taxon>
    </lineage>
</organism>
<feature type="region of interest" description="Disordered" evidence="3">
    <location>
        <begin position="507"/>
        <end position="539"/>
    </location>
</feature>
<feature type="region of interest" description="Disordered" evidence="3">
    <location>
        <begin position="90"/>
        <end position="135"/>
    </location>
</feature>
<evidence type="ECO:0000256" key="3">
    <source>
        <dbReference type="SAM" id="MobiDB-lite"/>
    </source>
</evidence>
<feature type="compositionally biased region" description="Polar residues" evidence="3">
    <location>
        <begin position="303"/>
        <end position="313"/>
    </location>
</feature>
<dbReference type="GO" id="GO:0003677">
    <property type="term" value="F:DNA binding"/>
    <property type="evidence" value="ECO:0007669"/>
    <property type="project" value="UniProtKB-KW"/>
</dbReference>
<sequence length="539" mass="59080">MESEQHHSPDTEHGEFQWMSMGGYPPNGPQTTSPVMTEYSPYTYGSSAVMPVEPAPFYGMARPPPYSSHQQLQPLHPLIVPPQWPSMLTSQSNYSTPSIPSASTTTPSSAVSSTSQPLQIRQTTTGGNTPRRTLTDEDRRRMCQYAEDNPGVKQTDIGLKFGVERSTVSKVLRQKEKYLFPHDGSQSPVKKSKGKFPDIERALANWARNESKRYALTDSMIREKARFFAATVGNNESQSKLNSTSWLERFKQKNNLGGRRLKKSPTESRPSFSEDAITVVDSSTTSTSHASFEMSPMSPEDMSPTTTDSSHGTARNGLTDGFLDFAGTGYRHAHSQSTASLNTGYSGMSIAPLLVSSPTSPQVADAAVSPFSPDGGARLPPLESVMHKADPSDEITPKISDPSTMLNMLESPREEKPTFTNPFDAMKRTNSFPGPQNNRDTSMQPPPVPKSETASPIASPVVSPTQQEARRALEVVMTFFQSQPMGVVEPNEYMTMGKLMQKLELAQSPDGTPSLPGGLHRIDEEEGLRVTKKRSIRSL</sequence>
<evidence type="ECO:0000313" key="5">
    <source>
        <dbReference type="EMBL" id="KAF7506529.1"/>
    </source>
</evidence>
<name>A0A8H7E0Y2_9EURO</name>
<feature type="compositionally biased region" description="Basic residues" evidence="3">
    <location>
        <begin position="530"/>
        <end position="539"/>
    </location>
</feature>
<dbReference type="Pfam" id="PF03221">
    <property type="entry name" value="HTH_Tnp_Tc5"/>
    <property type="match status" value="1"/>
</dbReference>
<evidence type="ECO:0000313" key="6">
    <source>
        <dbReference type="Proteomes" id="UP000606974"/>
    </source>
</evidence>
<dbReference type="InterPro" id="IPR009057">
    <property type="entry name" value="Homeodomain-like_sf"/>
</dbReference>
<dbReference type="PANTHER" id="PTHR19303:SF70">
    <property type="entry name" value="HTH CENPB-TYPE DOMAIN-CONTAINING PROTEIN"/>
    <property type="match status" value="1"/>
</dbReference>
<dbReference type="InterPro" id="IPR050863">
    <property type="entry name" value="CenT-Element_Derived"/>
</dbReference>
<keyword evidence="1" id="KW-0238">DNA-binding</keyword>
<dbReference type="SMART" id="SM00674">
    <property type="entry name" value="CENPB"/>
    <property type="match status" value="1"/>
</dbReference>
<dbReference type="InterPro" id="IPR007889">
    <property type="entry name" value="HTH_Psq"/>
</dbReference>
<dbReference type="Pfam" id="PF04218">
    <property type="entry name" value="CENP-B_N"/>
    <property type="match status" value="1"/>
</dbReference>
<comment type="caution">
    <text evidence="5">The sequence shown here is derived from an EMBL/GenBank/DDBJ whole genome shotgun (WGS) entry which is preliminary data.</text>
</comment>
<dbReference type="Proteomes" id="UP000606974">
    <property type="component" value="Unassembled WGS sequence"/>
</dbReference>
<dbReference type="OrthoDB" id="9909311at2759"/>
<feature type="domain" description="HTH CENPB-type" evidence="4">
    <location>
        <begin position="187"/>
        <end position="260"/>
    </location>
</feature>
<dbReference type="PROSITE" id="PS51253">
    <property type="entry name" value="HTH_CENPB"/>
    <property type="match status" value="1"/>
</dbReference>
<dbReference type="EMBL" id="JAACFV010000085">
    <property type="protein sequence ID" value="KAF7506529.1"/>
    <property type="molecule type" value="Genomic_DNA"/>
</dbReference>
<evidence type="ECO:0000259" key="4">
    <source>
        <dbReference type="PROSITE" id="PS51253"/>
    </source>
</evidence>
<dbReference type="SUPFAM" id="SSF46689">
    <property type="entry name" value="Homeodomain-like"/>
    <property type="match status" value="2"/>
</dbReference>
<feature type="compositionally biased region" description="Basic and acidic residues" evidence="3">
    <location>
        <begin position="520"/>
        <end position="529"/>
    </location>
</feature>
<feature type="region of interest" description="Disordered" evidence="3">
    <location>
        <begin position="412"/>
        <end position="462"/>
    </location>
</feature>
<feature type="compositionally biased region" description="Polar residues" evidence="3">
    <location>
        <begin position="428"/>
        <end position="443"/>
    </location>
</feature>
<accession>A0A8H7E0Y2</accession>